<organism evidence="1 2">
    <name type="scientific">Pseudomonas nitroreducens</name>
    <dbReference type="NCBI Taxonomy" id="46680"/>
    <lineage>
        <taxon>Bacteria</taxon>
        <taxon>Pseudomonadati</taxon>
        <taxon>Pseudomonadota</taxon>
        <taxon>Gammaproteobacteria</taxon>
        <taxon>Pseudomonadales</taxon>
        <taxon>Pseudomonadaceae</taxon>
        <taxon>Pseudomonas</taxon>
    </lineage>
</organism>
<protein>
    <submittedName>
        <fullName evidence="1">Uncharacterized protein</fullName>
    </submittedName>
</protein>
<dbReference type="Proteomes" id="UP000566995">
    <property type="component" value="Unassembled WGS sequence"/>
</dbReference>
<proteinExistence type="predicted"/>
<gene>
    <name evidence="1" type="ORF">HNP46_005778</name>
</gene>
<reference evidence="1 2" key="1">
    <citation type="submission" date="2020-08" db="EMBL/GenBank/DDBJ databases">
        <title>Functional genomics of gut bacteria from endangered species of beetles.</title>
        <authorList>
            <person name="Carlos-Shanley C."/>
        </authorList>
    </citation>
    <scope>NUCLEOTIDE SEQUENCE [LARGE SCALE GENOMIC DNA]</scope>
    <source>
        <strain evidence="1 2">S00179</strain>
    </source>
</reference>
<sequence length="294" mass="31818">MSQPKSKVIQMSEGAFTLLDGHLQSASMSLGIALKECESSEIAALAERLSILKVGVDGARNFLSTERIQVLDSSGVAGIGDLGVTGLALGDLLELIARIKATPAAEIEALLKALPDYKLEAIKNIAVRRDDMTSVMLYLLRFRPSVQLNVGGSFFHIISCTHRITAMPNPTVWFSAIKGSHTLSGGTIQPYNEEAIAHRFGMRAHCREVNLVATNGPTVIRLNGNIAIDQDIDDTTANVHCSSFHDGTFQCTVDSNGQFPEFIHDILSELKPLAIKLALGEALRKIVRDKSPLE</sequence>
<name>A0A7W7P3P4_PSENT</name>
<evidence type="ECO:0000313" key="2">
    <source>
        <dbReference type="Proteomes" id="UP000566995"/>
    </source>
</evidence>
<accession>A0A7W7P3P4</accession>
<dbReference type="RefSeq" id="WP_184595804.1">
    <property type="nucleotide sequence ID" value="NZ_JACHLI010000032.1"/>
</dbReference>
<evidence type="ECO:0000313" key="1">
    <source>
        <dbReference type="EMBL" id="MBB4866871.1"/>
    </source>
</evidence>
<dbReference type="AlphaFoldDB" id="A0A7W7P3P4"/>
<dbReference type="EMBL" id="JACHLI010000032">
    <property type="protein sequence ID" value="MBB4866871.1"/>
    <property type="molecule type" value="Genomic_DNA"/>
</dbReference>
<comment type="caution">
    <text evidence="1">The sequence shown here is derived from an EMBL/GenBank/DDBJ whole genome shotgun (WGS) entry which is preliminary data.</text>
</comment>